<dbReference type="Proteomes" id="UP000002149">
    <property type="component" value="Chromosome 6"/>
</dbReference>
<dbReference type="PaxDb" id="214684-A0A0S2M593"/>
<dbReference type="RefSeq" id="XP_024514479.1">
    <property type="nucleotide sequence ID" value="XM_024658551.1"/>
</dbReference>
<keyword evidence="1" id="KW-0812">Transmembrane</keyword>
<protein>
    <submittedName>
        <fullName evidence="2">Uncharacterized protein</fullName>
    </submittedName>
</protein>
<dbReference type="KEGG" id="cne:CNF00167"/>
<keyword evidence="3" id="KW-1185">Reference proteome</keyword>
<dbReference type="EMBL" id="AE017346">
    <property type="protein sequence ID" value="ALO68967.1"/>
    <property type="molecule type" value="Genomic_DNA"/>
</dbReference>
<keyword evidence="1" id="KW-0472">Membrane</keyword>
<evidence type="ECO:0000313" key="2">
    <source>
        <dbReference type="EMBL" id="ALO68967.1"/>
    </source>
</evidence>
<dbReference type="VEuPathDB" id="FungiDB:CNF00167"/>
<dbReference type="GeneID" id="36392886"/>
<reference evidence="2 3" key="1">
    <citation type="journal article" date="2005" name="Science">
        <title>The genome of the basidiomycetous yeast and human pathogen Cryptococcus neoformans.</title>
        <authorList>
            <person name="Loftus B.J."/>
            <person name="Fung E."/>
            <person name="Roncaglia P."/>
            <person name="Rowley D."/>
            <person name="Amedeo P."/>
            <person name="Bruno D."/>
            <person name="Vamathevan J."/>
            <person name="Miranda M."/>
            <person name="Anderson I.J."/>
            <person name="Fraser J.A."/>
            <person name="Allen J.E."/>
            <person name="Bosdet I.E."/>
            <person name="Brent M.R."/>
            <person name="Chiu R."/>
            <person name="Doering T.L."/>
            <person name="Donlin M.J."/>
            <person name="D'Souza C.A."/>
            <person name="Fox D.S."/>
            <person name="Grinberg V."/>
            <person name="Fu J."/>
            <person name="Fukushima M."/>
            <person name="Haas B.J."/>
            <person name="Huang J.C."/>
            <person name="Janbon G."/>
            <person name="Jones S.J."/>
            <person name="Koo H.L."/>
            <person name="Krzywinski M.I."/>
            <person name="Kwon-Chung J.K."/>
            <person name="Lengeler K.B."/>
            <person name="Maiti R."/>
            <person name="Marra M.A."/>
            <person name="Marra R.E."/>
            <person name="Mathewson C.A."/>
            <person name="Mitchell T.G."/>
            <person name="Pertea M."/>
            <person name="Riggs F.R."/>
            <person name="Salzberg S.L."/>
            <person name="Schein J.E."/>
            <person name="Shvartsbeyn A."/>
            <person name="Shin H."/>
            <person name="Shumway M."/>
            <person name="Specht C.A."/>
            <person name="Suh B.B."/>
            <person name="Tenney A."/>
            <person name="Utterback T.R."/>
            <person name="Wickes B.L."/>
            <person name="Wortman J.R."/>
            <person name="Wye N.H."/>
            <person name="Kronstad J.W."/>
            <person name="Lodge J.K."/>
            <person name="Heitman J."/>
            <person name="Davis R.W."/>
            <person name="Fraser C.M."/>
            <person name="Hyman R.W."/>
        </authorList>
    </citation>
    <scope>NUCLEOTIDE SEQUENCE [LARGE SCALE GENOMIC DNA]</scope>
    <source>
        <strain evidence="3">JEC21 / ATCC MYA-565</strain>
    </source>
</reference>
<gene>
    <name evidence="2" type="ordered locus">CNF00167</name>
</gene>
<feature type="transmembrane region" description="Helical" evidence="1">
    <location>
        <begin position="67"/>
        <end position="85"/>
    </location>
</feature>
<dbReference type="InParanoid" id="A0A0S2M593"/>
<feature type="transmembrane region" description="Helical" evidence="1">
    <location>
        <begin position="40"/>
        <end position="61"/>
    </location>
</feature>
<dbReference type="AlphaFoldDB" id="A0A0S2M593"/>
<name>A0A0S2M593_CRYD1</name>
<evidence type="ECO:0000313" key="3">
    <source>
        <dbReference type="Proteomes" id="UP000002149"/>
    </source>
</evidence>
<feature type="transmembrane region" description="Helical" evidence="1">
    <location>
        <begin position="106"/>
        <end position="132"/>
    </location>
</feature>
<proteinExistence type="predicted"/>
<keyword evidence="1" id="KW-1133">Transmembrane helix</keyword>
<sequence length="137" mass="16161">MSQEELQNKVAQRMGLVDFGPREGSQRESENDRLYRRSVLYNRFPVTVGLVGSIGTLIRSLQEYTQWEFQILIAINSFLSLYLPLRRFLQDPMARQFRSRIRKNSWEAYDGWMELLNTALNLFVGVLTAWVIRNRDV</sequence>
<accession>A0A0S2M593</accession>
<organism evidence="2 3">
    <name type="scientific">Cryptococcus deneoformans (strain JEC21 / ATCC MYA-565)</name>
    <name type="common">Cryptococcus neoformans var. neoformans serotype D</name>
    <dbReference type="NCBI Taxonomy" id="214684"/>
    <lineage>
        <taxon>Eukaryota</taxon>
        <taxon>Fungi</taxon>
        <taxon>Dikarya</taxon>
        <taxon>Basidiomycota</taxon>
        <taxon>Agaricomycotina</taxon>
        <taxon>Tremellomycetes</taxon>
        <taxon>Tremellales</taxon>
        <taxon>Cryptococcaceae</taxon>
        <taxon>Cryptococcus</taxon>
        <taxon>Cryptococcus neoformans species complex</taxon>
    </lineage>
</organism>
<evidence type="ECO:0000256" key="1">
    <source>
        <dbReference type="SAM" id="Phobius"/>
    </source>
</evidence>